<dbReference type="EMBL" id="CAJJDM010000025">
    <property type="protein sequence ID" value="CAD8057554.1"/>
    <property type="molecule type" value="Genomic_DNA"/>
</dbReference>
<protein>
    <submittedName>
        <fullName evidence="3">Uncharacterized protein</fullName>
    </submittedName>
</protein>
<evidence type="ECO:0000313" key="4">
    <source>
        <dbReference type="Proteomes" id="UP000688137"/>
    </source>
</evidence>
<reference evidence="3" key="1">
    <citation type="submission" date="2021-01" db="EMBL/GenBank/DDBJ databases">
        <authorList>
            <consortium name="Genoscope - CEA"/>
            <person name="William W."/>
        </authorList>
    </citation>
    <scope>NUCLEOTIDE SEQUENCE</scope>
</reference>
<accession>A0A8S1L4I6</accession>
<feature type="region of interest" description="Disordered" evidence="2">
    <location>
        <begin position="65"/>
        <end position="104"/>
    </location>
</feature>
<comment type="caution">
    <text evidence="3">The sequence shown here is derived from an EMBL/GenBank/DDBJ whole genome shotgun (WGS) entry which is preliminary data.</text>
</comment>
<evidence type="ECO:0000313" key="3">
    <source>
        <dbReference type="EMBL" id="CAD8057554.1"/>
    </source>
</evidence>
<sequence>MKTMIKQQYQTKQIQMLFKLHFQIIIQTTENFQIIVQEIDNAQELTDNSFQKPDKIVQETVTYSRKLRNDHENNDSGCPNITEKQEQQEVEKKTKKGQTANNEQKNFEKQRLKIIKELNSTINHLRSEILKIESDDTEKIINEKIQNLQKIQINQSSLAIELCELPIIQQIEQAENNIINLNKVEKDELRKNQNKLIKQIEKIISNRLQKQIGYVKQNQEVVKTEKKLQQKLIKTKNKNEKQLIKYNQLLIQYQNKLKEVENQQWNFEKIDYLKNEQLEKYLDKQMKEELKAKKQKRIENEKLNQKLFNLENIKYEYESDNFNNSFEID</sequence>
<proteinExistence type="predicted"/>
<gene>
    <name evidence="3" type="ORF">PPRIM_AZ9-3.1.T0260102</name>
</gene>
<organism evidence="3 4">
    <name type="scientific">Paramecium primaurelia</name>
    <dbReference type="NCBI Taxonomy" id="5886"/>
    <lineage>
        <taxon>Eukaryota</taxon>
        <taxon>Sar</taxon>
        <taxon>Alveolata</taxon>
        <taxon>Ciliophora</taxon>
        <taxon>Intramacronucleata</taxon>
        <taxon>Oligohymenophorea</taxon>
        <taxon>Peniculida</taxon>
        <taxon>Parameciidae</taxon>
        <taxon>Paramecium</taxon>
    </lineage>
</organism>
<dbReference type="Proteomes" id="UP000688137">
    <property type="component" value="Unassembled WGS sequence"/>
</dbReference>
<keyword evidence="4" id="KW-1185">Reference proteome</keyword>
<feature type="coiled-coil region" evidence="1">
    <location>
        <begin position="171"/>
        <end position="206"/>
    </location>
</feature>
<name>A0A8S1L4I6_PARPR</name>
<feature type="compositionally biased region" description="Basic and acidic residues" evidence="2">
    <location>
        <begin position="83"/>
        <end position="92"/>
    </location>
</feature>
<keyword evidence="1" id="KW-0175">Coiled coil</keyword>
<dbReference type="AlphaFoldDB" id="A0A8S1L4I6"/>
<evidence type="ECO:0000256" key="1">
    <source>
        <dbReference type="SAM" id="Coils"/>
    </source>
</evidence>
<evidence type="ECO:0000256" key="2">
    <source>
        <dbReference type="SAM" id="MobiDB-lite"/>
    </source>
</evidence>
<feature type="coiled-coil region" evidence="1">
    <location>
        <begin position="243"/>
        <end position="313"/>
    </location>
</feature>